<dbReference type="Proteomes" id="UP000316079">
    <property type="component" value="Unassembled WGS sequence"/>
</dbReference>
<evidence type="ECO:0000256" key="1">
    <source>
        <dbReference type="SAM" id="Coils"/>
    </source>
</evidence>
<dbReference type="InterPro" id="IPR045027">
    <property type="entry name" value="Homer"/>
</dbReference>
<feature type="compositionally biased region" description="Basic and acidic residues" evidence="2">
    <location>
        <begin position="25"/>
        <end position="51"/>
    </location>
</feature>
<sequence>MFVSQFQSLSVEHQSPPLLGVNGSSDEKLFRSKSADMEQSTDKEPMRKMHSEGSICATNSETELLSLRDSNAKLVAALHEANGSIEEWKKQLAGFQEETERLREQVAELEAQSGVSPSCETAHEELTHSEMEALVRAKDEKENQEASQRMKDLEARNAALEERVESAESALASSQDARSRAESAVEKVIQTLDLKINDLSDLRQNIAKLLEK</sequence>
<keyword evidence="4" id="KW-1185">Reference proteome</keyword>
<dbReference type="EMBL" id="SRMA01026066">
    <property type="protein sequence ID" value="TRY88120.1"/>
    <property type="molecule type" value="Genomic_DNA"/>
</dbReference>
<evidence type="ECO:0000256" key="2">
    <source>
        <dbReference type="SAM" id="MobiDB-lite"/>
    </source>
</evidence>
<gene>
    <name evidence="3" type="ORF">DNTS_031500</name>
</gene>
<keyword evidence="1" id="KW-0175">Coiled coil</keyword>
<feature type="region of interest" description="Disordered" evidence="2">
    <location>
        <begin position="1"/>
        <end position="53"/>
    </location>
</feature>
<protein>
    <recommendedName>
        <fullName evidence="5">Homer scaffold protein 2</fullName>
    </recommendedName>
</protein>
<dbReference type="GO" id="GO:0035256">
    <property type="term" value="F:G protein-coupled glutamate receptor binding"/>
    <property type="evidence" value="ECO:0007669"/>
    <property type="project" value="InterPro"/>
</dbReference>
<name>A0A553QDV5_9TELE</name>
<comment type="caution">
    <text evidence="3">The sequence shown here is derived from an EMBL/GenBank/DDBJ whole genome shotgun (WGS) entry which is preliminary data.</text>
</comment>
<evidence type="ECO:0000313" key="3">
    <source>
        <dbReference type="EMBL" id="TRY88120.1"/>
    </source>
</evidence>
<evidence type="ECO:0008006" key="5">
    <source>
        <dbReference type="Google" id="ProtNLM"/>
    </source>
</evidence>
<accession>A0A553QDV5</accession>
<organism evidence="3 4">
    <name type="scientific">Danionella cerebrum</name>
    <dbReference type="NCBI Taxonomy" id="2873325"/>
    <lineage>
        <taxon>Eukaryota</taxon>
        <taxon>Metazoa</taxon>
        <taxon>Chordata</taxon>
        <taxon>Craniata</taxon>
        <taxon>Vertebrata</taxon>
        <taxon>Euteleostomi</taxon>
        <taxon>Actinopterygii</taxon>
        <taxon>Neopterygii</taxon>
        <taxon>Teleostei</taxon>
        <taxon>Ostariophysi</taxon>
        <taxon>Cypriniformes</taxon>
        <taxon>Danionidae</taxon>
        <taxon>Danioninae</taxon>
        <taxon>Danionella</taxon>
    </lineage>
</organism>
<evidence type="ECO:0000313" key="4">
    <source>
        <dbReference type="Proteomes" id="UP000316079"/>
    </source>
</evidence>
<feature type="region of interest" description="Disordered" evidence="2">
    <location>
        <begin position="135"/>
        <end position="182"/>
    </location>
</feature>
<proteinExistence type="predicted"/>
<dbReference type="OrthoDB" id="9983798at2759"/>
<feature type="coiled-coil region" evidence="1">
    <location>
        <begin position="78"/>
        <end position="112"/>
    </location>
</feature>
<feature type="compositionally biased region" description="Polar residues" evidence="2">
    <location>
        <begin position="1"/>
        <end position="13"/>
    </location>
</feature>
<feature type="compositionally biased region" description="Basic and acidic residues" evidence="2">
    <location>
        <begin position="135"/>
        <end position="166"/>
    </location>
</feature>
<dbReference type="AlphaFoldDB" id="A0A553QDV5"/>
<dbReference type="PANTHER" id="PTHR10918">
    <property type="entry name" value="HOMER"/>
    <property type="match status" value="1"/>
</dbReference>
<dbReference type="STRING" id="623744.A0A553QDV5"/>
<reference evidence="3 4" key="1">
    <citation type="journal article" date="2019" name="Sci. Data">
        <title>Hybrid genome assembly and annotation of Danionella translucida.</title>
        <authorList>
            <person name="Kadobianskyi M."/>
            <person name="Schulze L."/>
            <person name="Schuelke M."/>
            <person name="Judkewitz B."/>
        </authorList>
    </citation>
    <scope>NUCLEOTIDE SEQUENCE [LARGE SCALE GENOMIC DNA]</scope>
    <source>
        <strain evidence="3 4">Bolton</strain>
    </source>
</reference>
<dbReference type="Gene3D" id="1.20.5.1700">
    <property type="match status" value="1"/>
</dbReference>